<keyword evidence="9" id="KW-1185">Reference proteome</keyword>
<evidence type="ECO:0000256" key="1">
    <source>
        <dbReference type="ARBA" id="ARBA00022679"/>
    </source>
</evidence>
<dbReference type="Gene3D" id="1.10.510.10">
    <property type="entry name" value="Transferase(Phosphotransferase) domain 1"/>
    <property type="match status" value="1"/>
</dbReference>
<dbReference type="SUPFAM" id="SSF69322">
    <property type="entry name" value="Tricorn protease domain 2"/>
    <property type="match status" value="1"/>
</dbReference>
<keyword evidence="2 5" id="KW-0547">Nucleotide-binding</keyword>
<keyword evidence="4 5" id="KW-0067">ATP-binding</keyword>
<reference evidence="8 9" key="1">
    <citation type="submission" date="2018-06" db="EMBL/GenBank/DDBJ databases">
        <title>Lujinxingia sediminis gen. nov. sp. nov., a new facultative anaerobic member of the class Deltaproteobacteria, and proposal of Lujinxingaceae fam. nov.</title>
        <authorList>
            <person name="Guo L.-Y."/>
            <person name="Li C.-M."/>
            <person name="Wang S."/>
            <person name="Du Z.-J."/>
        </authorList>
    </citation>
    <scope>NUCLEOTIDE SEQUENCE [LARGE SCALE GENOMIC DNA]</scope>
    <source>
        <strain evidence="8 9">FA350</strain>
    </source>
</reference>
<accession>A0A2Z4FHC7</accession>
<dbReference type="InterPro" id="IPR017441">
    <property type="entry name" value="Protein_kinase_ATP_BS"/>
</dbReference>
<dbReference type="Pfam" id="PF00069">
    <property type="entry name" value="Pkinase"/>
    <property type="match status" value="1"/>
</dbReference>
<evidence type="ECO:0000256" key="5">
    <source>
        <dbReference type="PROSITE-ProRule" id="PRU10141"/>
    </source>
</evidence>
<organism evidence="8 9">
    <name type="scientific">Bradymonas sediminis</name>
    <dbReference type="NCBI Taxonomy" id="1548548"/>
    <lineage>
        <taxon>Bacteria</taxon>
        <taxon>Deltaproteobacteria</taxon>
        <taxon>Bradymonadales</taxon>
        <taxon>Bradymonadaceae</taxon>
        <taxon>Bradymonas</taxon>
    </lineage>
</organism>
<evidence type="ECO:0000313" key="9">
    <source>
        <dbReference type="Proteomes" id="UP000249799"/>
    </source>
</evidence>
<dbReference type="PANTHER" id="PTHR43289">
    <property type="entry name" value="MITOGEN-ACTIVATED PROTEIN KINASE KINASE KINASE 20-RELATED"/>
    <property type="match status" value="1"/>
</dbReference>
<evidence type="ECO:0000313" key="8">
    <source>
        <dbReference type="EMBL" id="AWV88145.1"/>
    </source>
</evidence>
<evidence type="ECO:0000256" key="3">
    <source>
        <dbReference type="ARBA" id="ARBA00022777"/>
    </source>
</evidence>
<feature type="domain" description="Protein kinase" evidence="7">
    <location>
        <begin position="71"/>
        <end position="340"/>
    </location>
</feature>
<dbReference type="CDD" id="cd14014">
    <property type="entry name" value="STKc_PknB_like"/>
    <property type="match status" value="1"/>
</dbReference>
<evidence type="ECO:0000256" key="2">
    <source>
        <dbReference type="ARBA" id="ARBA00022741"/>
    </source>
</evidence>
<dbReference type="PANTHER" id="PTHR43289:SF6">
    <property type="entry name" value="SERINE_THREONINE-PROTEIN KINASE NEKL-3"/>
    <property type="match status" value="1"/>
</dbReference>
<dbReference type="EMBL" id="CP030032">
    <property type="protein sequence ID" value="AWV88145.1"/>
    <property type="molecule type" value="Genomic_DNA"/>
</dbReference>
<dbReference type="AlphaFoldDB" id="A0A2Z4FHC7"/>
<sequence>MARHRKYAEGRLSRVKITKSDLQVYCPVCTRCFAEDPELCPECASPRPGEAWLPIQDASYHYLGKELDGRYVVDRFIGAGATGDVYRAIGTRIQRPFALKIVDTRRYGRQDIEEELARRLQMEVDAMSRLRNPHVVNAYELIQISDQIFVMVMDFVDGVTLLERLEKIGRLEVAETVEIVRQVANGLHEAHQRGIIHRDIKPDNIMIEQMPASGVFARVLDFGIAYMVDSVRVTSGFRGTPLYASPEQCQSSGSLGPHSDVYSLGCVLFHLLTGRPPYSFDRALAVMEAHVEAPIPSLFDFISPAQVPAEFDELLRRMLAKDPSERPRDGGAVVRELDAISRALRSRGLEQPGPQVPRGTDTELGDQDTSVRAPAPMLPGSTLSRASDISEAKPPPAQRIVRLVASIALPERLLDPPRRISAQFVGPGGDYAVLADDSRQLHLIGLKTHLATMSFASVSGLLRAICVDAKRGDVYGGGDDHCVYRWSMGLTSGMPHKVVDVGAKILTLDCHPDGFKLVIGTADGRALIYDLRTGRLEPIYITGLKVLMVKFVPNSTRVLLGCESGRLGTVVIERGKVADSSQVVELEPLDSFPRCGAVGPGGDVAAILEGTGRLRVFDMIERSAFLRVEASYAPLRDLAFSSSGSLHALGLTDEDLQLWSIRQEQLVRHLSGMSSAATT</sequence>
<evidence type="ECO:0000256" key="6">
    <source>
        <dbReference type="SAM" id="MobiDB-lite"/>
    </source>
</evidence>
<keyword evidence="1" id="KW-0808">Transferase</keyword>
<feature type="binding site" evidence="5">
    <location>
        <position position="100"/>
    </location>
    <ligand>
        <name>ATP</name>
        <dbReference type="ChEBI" id="CHEBI:30616"/>
    </ligand>
</feature>
<dbReference type="Proteomes" id="UP000249799">
    <property type="component" value="Chromosome"/>
</dbReference>
<dbReference type="InterPro" id="IPR015943">
    <property type="entry name" value="WD40/YVTN_repeat-like_dom_sf"/>
</dbReference>
<feature type="region of interest" description="Disordered" evidence="6">
    <location>
        <begin position="344"/>
        <end position="394"/>
    </location>
</feature>
<dbReference type="Gene3D" id="2.130.10.10">
    <property type="entry name" value="YVTN repeat-like/Quinoprotein amine dehydrogenase"/>
    <property type="match status" value="2"/>
</dbReference>
<dbReference type="KEGG" id="bsed:DN745_01860"/>
<evidence type="ECO:0000259" key="7">
    <source>
        <dbReference type="PROSITE" id="PS50011"/>
    </source>
</evidence>
<dbReference type="InterPro" id="IPR000719">
    <property type="entry name" value="Prot_kinase_dom"/>
</dbReference>
<dbReference type="GO" id="GO:0005524">
    <property type="term" value="F:ATP binding"/>
    <property type="evidence" value="ECO:0007669"/>
    <property type="project" value="UniProtKB-UniRule"/>
</dbReference>
<proteinExistence type="predicted"/>
<gene>
    <name evidence="8" type="ORF">DN745_01860</name>
</gene>
<dbReference type="InterPro" id="IPR011009">
    <property type="entry name" value="Kinase-like_dom_sf"/>
</dbReference>
<protein>
    <recommendedName>
        <fullName evidence="7">Protein kinase domain-containing protein</fullName>
    </recommendedName>
</protein>
<dbReference type="GO" id="GO:0004674">
    <property type="term" value="F:protein serine/threonine kinase activity"/>
    <property type="evidence" value="ECO:0007669"/>
    <property type="project" value="TreeGrafter"/>
</dbReference>
<dbReference type="PROSITE" id="PS00107">
    <property type="entry name" value="PROTEIN_KINASE_ATP"/>
    <property type="match status" value="1"/>
</dbReference>
<dbReference type="InterPro" id="IPR008271">
    <property type="entry name" value="Ser/Thr_kinase_AS"/>
</dbReference>
<dbReference type="PROSITE" id="PS00108">
    <property type="entry name" value="PROTEIN_KINASE_ST"/>
    <property type="match status" value="1"/>
</dbReference>
<dbReference type="SMART" id="SM00220">
    <property type="entry name" value="S_TKc"/>
    <property type="match status" value="1"/>
</dbReference>
<keyword evidence="3" id="KW-0418">Kinase</keyword>
<dbReference type="SUPFAM" id="SSF56112">
    <property type="entry name" value="Protein kinase-like (PK-like)"/>
    <property type="match status" value="1"/>
</dbReference>
<name>A0A2Z4FHC7_9DELT</name>
<dbReference type="PROSITE" id="PS50011">
    <property type="entry name" value="PROTEIN_KINASE_DOM"/>
    <property type="match status" value="1"/>
</dbReference>
<evidence type="ECO:0000256" key="4">
    <source>
        <dbReference type="ARBA" id="ARBA00022840"/>
    </source>
</evidence>
<dbReference type="OrthoDB" id="5478283at2"/>